<gene>
    <name evidence="1" type="ORF">CMC5_078120</name>
</gene>
<sequence length="215" mass="23556">MTTLSINELSVAIPEDVQVVAATTVDWIPVYRLDGSSISMIGATIRNDAVSIGYVATENYSAVCVLKRGERTIILNYNSPTQLSIVFEDGEALPRAQFASQSIRLASLELTLPAGVEIRAGRERRGPGPDWVKAIWYLYGVKAVEIATHIHHELNKKGLTSKAVWPPGKGDVPPHWKVEGERGELFVQAHLTEHESHTELEVDVLGALKSAEFCS</sequence>
<dbReference type="AlphaFoldDB" id="A0A0K1ES16"/>
<evidence type="ECO:0000313" key="2">
    <source>
        <dbReference type="Proteomes" id="UP000067626"/>
    </source>
</evidence>
<accession>A0A0K1ES16</accession>
<evidence type="ECO:0000313" key="1">
    <source>
        <dbReference type="EMBL" id="AKT43579.1"/>
    </source>
</evidence>
<dbReference type="KEGG" id="ccro:CMC5_078120"/>
<dbReference type="STRING" id="52.CMC5_078120"/>
<dbReference type="Proteomes" id="UP000067626">
    <property type="component" value="Chromosome"/>
</dbReference>
<dbReference type="EMBL" id="CP012159">
    <property type="protein sequence ID" value="AKT43579.1"/>
    <property type="molecule type" value="Genomic_DNA"/>
</dbReference>
<organism evidence="1 2">
    <name type="scientific">Chondromyces crocatus</name>
    <dbReference type="NCBI Taxonomy" id="52"/>
    <lineage>
        <taxon>Bacteria</taxon>
        <taxon>Pseudomonadati</taxon>
        <taxon>Myxococcota</taxon>
        <taxon>Polyangia</taxon>
        <taxon>Polyangiales</taxon>
        <taxon>Polyangiaceae</taxon>
        <taxon>Chondromyces</taxon>
    </lineage>
</organism>
<name>A0A0K1ES16_CHOCO</name>
<proteinExistence type="predicted"/>
<protein>
    <submittedName>
        <fullName evidence="1">Uncharacterized protein</fullName>
    </submittedName>
</protein>
<keyword evidence="2" id="KW-1185">Reference proteome</keyword>
<dbReference type="RefSeq" id="WP_156339175.1">
    <property type="nucleotide sequence ID" value="NZ_CP012159.1"/>
</dbReference>
<reference evidence="1 2" key="1">
    <citation type="submission" date="2015-07" db="EMBL/GenBank/DDBJ databases">
        <title>Genome analysis of myxobacterium Chondromyces crocatus Cm c5 reveals a high potential for natural compound synthesis and the genetic basis for the loss of fruiting body formation.</title>
        <authorList>
            <person name="Zaburannyi N."/>
            <person name="Bunk B."/>
            <person name="Maier J."/>
            <person name="Overmann J."/>
            <person name="Mueller R."/>
        </authorList>
    </citation>
    <scope>NUCLEOTIDE SEQUENCE [LARGE SCALE GENOMIC DNA]</scope>
    <source>
        <strain evidence="1 2">Cm c5</strain>
    </source>
</reference>